<name>A0A3G2L5D2_9FLAO</name>
<comment type="similarity">
    <text evidence="1 2">Belongs to the small heat shock protein (HSP20) family.</text>
</comment>
<dbReference type="Gene3D" id="2.60.40.790">
    <property type="match status" value="1"/>
</dbReference>
<dbReference type="EMBL" id="CP032050">
    <property type="protein sequence ID" value="AYN67450.1"/>
    <property type="molecule type" value="Genomic_DNA"/>
</dbReference>
<dbReference type="OrthoDB" id="9814487at2"/>
<dbReference type="PANTHER" id="PTHR11527">
    <property type="entry name" value="HEAT-SHOCK PROTEIN 20 FAMILY MEMBER"/>
    <property type="match status" value="1"/>
</dbReference>
<evidence type="ECO:0000313" key="5">
    <source>
        <dbReference type="Proteomes" id="UP000276309"/>
    </source>
</evidence>
<dbReference type="Proteomes" id="UP000276309">
    <property type="component" value="Chromosome"/>
</dbReference>
<dbReference type="Pfam" id="PF00011">
    <property type="entry name" value="HSP20"/>
    <property type="match status" value="1"/>
</dbReference>
<dbReference type="InterPro" id="IPR008978">
    <property type="entry name" value="HSP20-like_chaperone"/>
</dbReference>
<organism evidence="4 5">
    <name type="scientific">Euzebyella marina</name>
    <dbReference type="NCBI Taxonomy" id="1761453"/>
    <lineage>
        <taxon>Bacteria</taxon>
        <taxon>Pseudomonadati</taxon>
        <taxon>Bacteroidota</taxon>
        <taxon>Flavobacteriia</taxon>
        <taxon>Flavobacteriales</taxon>
        <taxon>Flavobacteriaceae</taxon>
        <taxon>Euzebyella</taxon>
    </lineage>
</organism>
<evidence type="ECO:0000256" key="2">
    <source>
        <dbReference type="RuleBase" id="RU003616"/>
    </source>
</evidence>
<evidence type="ECO:0000259" key="3">
    <source>
        <dbReference type="PROSITE" id="PS01031"/>
    </source>
</evidence>
<evidence type="ECO:0000256" key="1">
    <source>
        <dbReference type="PROSITE-ProRule" id="PRU00285"/>
    </source>
</evidence>
<feature type="domain" description="SHSP" evidence="3">
    <location>
        <begin position="43"/>
        <end position="156"/>
    </location>
</feature>
<gene>
    <name evidence="4" type="ORF">D1013_08790</name>
</gene>
<dbReference type="KEGG" id="emar:D1013_08790"/>
<dbReference type="CDD" id="cd06464">
    <property type="entry name" value="ACD_sHsps-like"/>
    <property type="match status" value="1"/>
</dbReference>
<dbReference type="RefSeq" id="WP_121848466.1">
    <property type="nucleotide sequence ID" value="NZ_CP032050.1"/>
</dbReference>
<dbReference type="AlphaFoldDB" id="A0A3G2L5D2"/>
<sequence>MNNVLTVPKNGSLATSDLGLANWSNWIDNVLKSELSGVLPTGYNNGITLPRVNIKETSDALILEMAVPGMQKSDFQIELDNLLLSIFSKSEVDEQAGGSTYARREFGYTNFKRTFRLPETVDCSRIGASYQNGILEILLPKKEEARQKPPRIIQLS</sequence>
<protein>
    <submittedName>
        <fullName evidence="4">Hsp20/alpha crystallin family protein</fullName>
    </submittedName>
</protein>
<dbReference type="SUPFAM" id="SSF49764">
    <property type="entry name" value="HSP20-like chaperones"/>
    <property type="match status" value="1"/>
</dbReference>
<accession>A0A3G2L5D2</accession>
<keyword evidence="5" id="KW-1185">Reference proteome</keyword>
<evidence type="ECO:0000313" key="4">
    <source>
        <dbReference type="EMBL" id="AYN67450.1"/>
    </source>
</evidence>
<dbReference type="InterPro" id="IPR002068">
    <property type="entry name" value="A-crystallin/Hsp20_dom"/>
</dbReference>
<dbReference type="PROSITE" id="PS01031">
    <property type="entry name" value="SHSP"/>
    <property type="match status" value="1"/>
</dbReference>
<reference evidence="4 5" key="1">
    <citation type="submission" date="2018-08" db="EMBL/GenBank/DDBJ databases">
        <title>The reduced genetic potential of extracellular carbohydrate catabolism in Euzebyella marina RN62, a Flavobacteriia bacterium isolated from the hadal water.</title>
        <authorList>
            <person name="Xue C."/>
        </authorList>
    </citation>
    <scope>NUCLEOTIDE SEQUENCE [LARGE SCALE GENOMIC DNA]</scope>
    <source>
        <strain evidence="4 5">RN62</strain>
    </source>
</reference>
<dbReference type="InterPro" id="IPR031107">
    <property type="entry name" value="Small_HSP"/>
</dbReference>
<proteinExistence type="inferred from homology"/>